<dbReference type="InterPro" id="IPR000719">
    <property type="entry name" value="Prot_kinase_dom"/>
</dbReference>
<keyword evidence="1" id="KW-0547">Nucleotide-binding</keyword>
<dbReference type="GO" id="GO:0005524">
    <property type="term" value="F:ATP binding"/>
    <property type="evidence" value="ECO:0007669"/>
    <property type="project" value="UniProtKB-KW"/>
</dbReference>
<dbReference type="VEuPathDB" id="FungiDB:TRIVIDRAFT_227551"/>
<dbReference type="GO" id="GO:0004674">
    <property type="term" value="F:protein serine/threonine kinase activity"/>
    <property type="evidence" value="ECO:0007669"/>
    <property type="project" value="TreeGrafter"/>
</dbReference>
<dbReference type="AlphaFoldDB" id="G9N9T1"/>
<keyword evidence="6" id="KW-1185">Reference proteome</keyword>
<dbReference type="RefSeq" id="XP_013950897.1">
    <property type="nucleotide sequence ID" value="XM_014095422.1"/>
</dbReference>
<comment type="caution">
    <text evidence="5">The sequence shown here is derived from an EMBL/GenBank/DDBJ whole genome shotgun (WGS) entry which is preliminary data.</text>
</comment>
<feature type="domain" description="Protein kinase" evidence="4">
    <location>
        <begin position="541"/>
        <end position="831"/>
    </location>
</feature>
<dbReference type="EMBL" id="ABDF02000090">
    <property type="protein sequence ID" value="EHK16699.1"/>
    <property type="molecule type" value="Genomic_DNA"/>
</dbReference>
<protein>
    <recommendedName>
        <fullName evidence="4">Protein kinase domain-containing protein</fullName>
    </recommendedName>
</protein>
<dbReference type="eggNOG" id="KOG0580">
    <property type="taxonomic scope" value="Eukaryota"/>
</dbReference>
<feature type="compositionally biased region" description="Basic and acidic residues" evidence="3">
    <location>
        <begin position="132"/>
        <end position="145"/>
    </location>
</feature>
<evidence type="ECO:0000256" key="3">
    <source>
        <dbReference type="SAM" id="MobiDB-lite"/>
    </source>
</evidence>
<evidence type="ECO:0000256" key="1">
    <source>
        <dbReference type="ARBA" id="ARBA00022741"/>
    </source>
</evidence>
<dbReference type="InParanoid" id="G9N9T1"/>
<dbReference type="STRING" id="413071.G9N9T1"/>
<dbReference type="GO" id="GO:0035556">
    <property type="term" value="P:intracellular signal transduction"/>
    <property type="evidence" value="ECO:0007669"/>
    <property type="project" value="TreeGrafter"/>
</dbReference>
<dbReference type="InterPro" id="IPR011009">
    <property type="entry name" value="Kinase-like_dom_sf"/>
</dbReference>
<evidence type="ECO:0000256" key="2">
    <source>
        <dbReference type="ARBA" id="ARBA00022840"/>
    </source>
</evidence>
<dbReference type="PANTHER" id="PTHR24346">
    <property type="entry name" value="MAP/MICROTUBULE AFFINITY-REGULATING KINASE"/>
    <property type="match status" value="1"/>
</dbReference>
<feature type="compositionally biased region" description="Basic and acidic residues" evidence="3">
    <location>
        <begin position="423"/>
        <end position="441"/>
    </location>
</feature>
<dbReference type="GO" id="GO:0005737">
    <property type="term" value="C:cytoplasm"/>
    <property type="evidence" value="ECO:0007669"/>
    <property type="project" value="TreeGrafter"/>
</dbReference>
<proteinExistence type="predicted"/>
<dbReference type="PROSITE" id="PS50011">
    <property type="entry name" value="PROTEIN_KINASE_DOM"/>
    <property type="match status" value="1"/>
</dbReference>
<organism evidence="5 6">
    <name type="scientific">Hypocrea virens (strain Gv29-8 / FGSC 10586)</name>
    <name type="common">Gliocladium virens</name>
    <name type="synonym">Trichoderma virens</name>
    <dbReference type="NCBI Taxonomy" id="413071"/>
    <lineage>
        <taxon>Eukaryota</taxon>
        <taxon>Fungi</taxon>
        <taxon>Dikarya</taxon>
        <taxon>Ascomycota</taxon>
        <taxon>Pezizomycotina</taxon>
        <taxon>Sordariomycetes</taxon>
        <taxon>Hypocreomycetidae</taxon>
        <taxon>Hypocreales</taxon>
        <taxon>Hypocreaceae</taxon>
        <taxon>Trichoderma</taxon>
    </lineage>
</organism>
<dbReference type="GeneID" id="25792092"/>
<feature type="compositionally biased region" description="Polar residues" evidence="3">
    <location>
        <begin position="212"/>
        <end position="226"/>
    </location>
</feature>
<feature type="compositionally biased region" description="Polar residues" evidence="3">
    <location>
        <begin position="466"/>
        <end position="481"/>
    </location>
</feature>
<sequence length="837" mass="93260">MSIYSMAQCVQHASSEHLQTVLEDTNQVNSSELREIVKHNKEFNNGPEKAPPSEGTNPFTTSELRANTKHHKQPNHPADGEESSSACSGATIPFTSGEFKAILKRHEYNTRSKRKIGTSHPALQGPILDPGRPSKRDHSAHRGDPSKQAGVVDNDKPPKLDRFVDREKSSKQASVLDKNIPNGQSRVFEHGESSKQGSRQVAQVKRKPRTIQDANINKASETTQAGPSMACRQSIARATLKLGPESLINISSETIGMSQKRVLHTTREFALTQSQHDFGMKLHIAKLHSDKEQLGREGLSKPLRLVLFFDPNSDSVLLINNTLLSKQQMLIIKQLPISPGKRPTSLGYMEKTPLAPSSYRLFVSDGHVFDITVLPRRYVALKSGPRRQVMQSVKRTLEILSQRSHPSVAKRIKINEINDECRGEKMDVGDQSKGKGKEIRHQSKQKTNKKETKDDPRGKGKGKATSDASNVEETTDESNASTIVRIRPPSNDLIPASASPFPSSLDLRTGYVSAVNHPLEELQQNATIKIANATREEDYTLVRRDNIANQANTLVFKAHHSKIQGKLIAVKVWHSTSDANLIPSTDVKSIANISKYFLNELKNHLTVSEHPTIASLHSFDVRLLALYIEHIDAPNLAFYRDPGDNPYCTLDDSDAEQVLQGIAGALKFIHDKDVVHNDIKPANILYSKVRGPVLIDFGWSSDTKTIHTAGSPWYIPPEYQRHGTRGPAGDVFAFGVVMLYLMRGIPLPELLSPRLRWQIHHLRSRGPESVKASETMGQWLRIIRKTLQELPDVDDEDGGGILEAIVPHMVEFEDKDRLTAHDIIQTMSERAGRLYRA</sequence>
<dbReference type="InterPro" id="IPR008271">
    <property type="entry name" value="Ser/Thr_kinase_AS"/>
</dbReference>
<evidence type="ECO:0000259" key="4">
    <source>
        <dbReference type="PROSITE" id="PS50011"/>
    </source>
</evidence>
<feature type="region of interest" description="Disordered" evidence="3">
    <location>
        <begin position="40"/>
        <end position="89"/>
    </location>
</feature>
<name>G9N9T1_HYPVG</name>
<keyword evidence="2" id="KW-0067">ATP-binding</keyword>
<evidence type="ECO:0000313" key="6">
    <source>
        <dbReference type="Proteomes" id="UP000007115"/>
    </source>
</evidence>
<dbReference type="HOGENOM" id="CLU_339488_0_0_1"/>
<gene>
    <name evidence="5" type="ORF">TRIVIDRAFT_227551</name>
</gene>
<dbReference type="Pfam" id="PF00069">
    <property type="entry name" value="Pkinase"/>
    <property type="match status" value="1"/>
</dbReference>
<feature type="region of interest" description="Disordered" evidence="3">
    <location>
        <begin position="110"/>
        <end position="229"/>
    </location>
</feature>
<feature type="compositionally biased region" description="Basic and acidic residues" evidence="3">
    <location>
        <begin position="448"/>
        <end position="458"/>
    </location>
</feature>
<dbReference type="Proteomes" id="UP000007115">
    <property type="component" value="Unassembled WGS sequence"/>
</dbReference>
<dbReference type="PROSITE" id="PS00108">
    <property type="entry name" value="PROTEIN_KINASE_ST"/>
    <property type="match status" value="1"/>
</dbReference>
<feature type="region of interest" description="Disordered" evidence="3">
    <location>
        <begin position="423"/>
        <end position="481"/>
    </location>
</feature>
<feature type="compositionally biased region" description="Polar residues" evidence="3">
    <location>
        <begin position="54"/>
        <end position="65"/>
    </location>
</feature>
<dbReference type="OMA" id="HTAGSPW"/>
<feature type="compositionally biased region" description="Basic and acidic residues" evidence="3">
    <location>
        <begin position="153"/>
        <end position="170"/>
    </location>
</feature>
<dbReference type="PANTHER" id="PTHR24346:SF30">
    <property type="entry name" value="MATERNAL EMBRYONIC LEUCINE ZIPPER KINASE"/>
    <property type="match status" value="1"/>
</dbReference>
<dbReference type="SMART" id="SM00220">
    <property type="entry name" value="S_TKc"/>
    <property type="match status" value="1"/>
</dbReference>
<accession>G9N9T1</accession>
<dbReference type="Gene3D" id="1.10.510.10">
    <property type="entry name" value="Transferase(Phosphotransferase) domain 1"/>
    <property type="match status" value="1"/>
</dbReference>
<reference evidence="5 6" key="1">
    <citation type="journal article" date="2011" name="Genome Biol.">
        <title>Comparative genome sequence analysis underscores mycoparasitism as the ancestral life style of Trichoderma.</title>
        <authorList>
            <person name="Kubicek C.P."/>
            <person name="Herrera-Estrella A."/>
            <person name="Seidl-Seiboth V."/>
            <person name="Martinez D.A."/>
            <person name="Druzhinina I.S."/>
            <person name="Thon M."/>
            <person name="Zeilinger S."/>
            <person name="Casas-Flores S."/>
            <person name="Horwitz B.A."/>
            <person name="Mukherjee P.K."/>
            <person name="Mukherjee M."/>
            <person name="Kredics L."/>
            <person name="Alcaraz L.D."/>
            <person name="Aerts A."/>
            <person name="Antal Z."/>
            <person name="Atanasova L."/>
            <person name="Cervantes-Badillo M.G."/>
            <person name="Challacombe J."/>
            <person name="Chertkov O."/>
            <person name="McCluskey K."/>
            <person name="Coulpier F."/>
            <person name="Deshpande N."/>
            <person name="von Doehren H."/>
            <person name="Ebbole D.J."/>
            <person name="Esquivel-Naranjo E.U."/>
            <person name="Fekete E."/>
            <person name="Flipphi M."/>
            <person name="Glaser F."/>
            <person name="Gomez-Rodriguez E.Y."/>
            <person name="Gruber S."/>
            <person name="Han C."/>
            <person name="Henrissat B."/>
            <person name="Hermosa R."/>
            <person name="Hernandez-Onate M."/>
            <person name="Karaffa L."/>
            <person name="Kosti I."/>
            <person name="Le Crom S."/>
            <person name="Lindquist E."/>
            <person name="Lucas S."/>
            <person name="Luebeck M."/>
            <person name="Luebeck P.S."/>
            <person name="Margeot A."/>
            <person name="Metz B."/>
            <person name="Misra M."/>
            <person name="Nevalainen H."/>
            <person name="Omann M."/>
            <person name="Packer N."/>
            <person name="Perrone G."/>
            <person name="Uresti-Rivera E.E."/>
            <person name="Salamov A."/>
            <person name="Schmoll M."/>
            <person name="Seiboth B."/>
            <person name="Shapiro H."/>
            <person name="Sukno S."/>
            <person name="Tamayo-Ramos J.A."/>
            <person name="Tisch D."/>
            <person name="Wiest A."/>
            <person name="Wilkinson H.H."/>
            <person name="Zhang M."/>
            <person name="Coutinho P.M."/>
            <person name="Kenerley C.M."/>
            <person name="Monte E."/>
            <person name="Baker S.E."/>
            <person name="Grigoriev I.V."/>
        </authorList>
    </citation>
    <scope>NUCLEOTIDE SEQUENCE [LARGE SCALE GENOMIC DNA]</scope>
    <source>
        <strain evidence="6">Gv29-8 / FGSC 10586</strain>
    </source>
</reference>
<evidence type="ECO:0000313" key="5">
    <source>
        <dbReference type="EMBL" id="EHK16699.1"/>
    </source>
</evidence>
<dbReference type="OrthoDB" id="1668230at2759"/>
<dbReference type="SUPFAM" id="SSF56112">
    <property type="entry name" value="Protein kinase-like (PK-like)"/>
    <property type="match status" value="1"/>
</dbReference>